<gene>
    <name evidence="2" type="ORF">AVLFYP127_00469</name>
</gene>
<dbReference type="PROSITE" id="PS50943">
    <property type="entry name" value="HTH_CROC1"/>
    <property type="match status" value="1"/>
</dbReference>
<dbReference type="RefSeq" id="WP_156329045.1">
    <property type="nucleotide sequence ID" value="NZ_CACRSW010000023.1"/>
</dbReference>
<sequence length="69" mass="7935">MIAKNNLKNIIKTKNINLSELSRQTGMAYSSIYRIFNNKYLDDIRLSSLIKVGKSIGVSVNDMYTLYEE</sequence>
<reference evidence="2" key="1">
    <citation type="submission" date="2019-11" db="EMBL/GenBank/DDBJ databases">
        <authorList>
            <person name="Feng L."/>
        </authorList>
    </citation>
    <scope>NUCLEOTIDE SEQUENCE</scope>
    <source>
        <strain evidence="2">AvaginalisLFYP127</strain>
    </source>
</reference>
<protein>
    <submittedName>
        <fullName evidence="2">Helix-turn-helix domain protein</fullName>
    </submittedName>
</protein>
<dbReference type="AlphaFoldDB" id="A0A6N2T421"/>
<name>A0A6N2T421_9FIRM</name>
<dbReference type="Gene3D" id="1.10.260.40">
    <property type="entry name" value="lambda repressor-like DNA-binding domains"/>
    <property type="match status" value="1"/>
</dbReference>
<dbReference type="SUPFAM" id="SSF47413">
    <property type="entry name" value="lambda repressor-like DNA-binding domains"/>
    <property type="match status" value="1"/>
</dbReference>
<dbReference type="InterPro" id="IPR010982">
    <property type="entry name" value="Lambda_DNA-bd_dom_sf"/>
</dbReference>
<feature type="domain" description="HTH cro/C1-type" evidence="1">
    <location>
        <begin position="7"/>
        <end position="63"/>
    </location>
</feature>
<dbReference type="InterPro" id="IPR001387">
    <property type="entry name" value="Cro/C1-type_HTH"/>
</dbReference>
<evidence type="ECO:0000259" key="1">
    <source>
        <dbReference type="PROSITE" id="PS50943"/>
    </source>
</evidence>
<evidence type="ECO:0000313" key="2">
    <source>
        <dbReference type="EMBL" id="VYT00170.1"/>
    </source>
</evidence>
<dbReference type="GO" id="GO:0003677">
    <property type="term" value="F:DNA binding"/>
    <property type="evidence" value="ECO:0007669"/>
    <property type="project" value="InterPro"/>
</dbReference>
<accession>A0A6N2T421</accession>
<dbReference type="EMBL" id="CACRSW010000023">
    <property type="protein sequence ID" value="VYT00170.1"/>
    <property type="molecule type" value="Genomic_DNA"/>
</dbReference>
<dbReference type="Pfam" id="PF13443">
    <property type="entry name" value="HTH_26"/>
    <property type="match status" value="1"/>
</dbReference>
<proteinExistence type="predicted"/>
<organism evidence="2">
    <name type="scientific">Anaerococcus vaginalis</name>
    <dbReference type="NCBI Taxonomy" id="33037"/>
    <lineage>
        <taxon>Bacteria</taxon>
        <taxon>Bacillati</taxon>
        <taxon>Bacillota</taxon>
        <taxon>Tissierellia</taxon>
        <taxon>Tissierellales</taxon>
        <taxon>Peptoniphilaceae</taxon>
        <taxon>Anaerococcus</taxon>
    </lineage>
</organism>
<dbReference type="SMART" id="SM00530">
    <property type="entry name" value="HTH_XRE"/>
    <property type="match status" value="1"/>
</dbReference>